<dbReference type="Proteomes" id="UP000003571">
    <property type="component" value="Unassembled WGS sequence"/>
</dbReference>
<organism evidence="2 3">
    <name type="scientific">Treponema saccharophilum DSM 2985</name>
    <dbReference type="NCBI Taxonomy" id="907348"/>
    <lineage>
        <taxon>Bacteria</taxon>
        <taxon>Pseudomonadati</taxon>
        <taxon>Spirochaetota</taxon>
        <taxon>Spirochaetia</taxon>
        <taxon>Spirochaetales</taxon>
        <taxon>Treponemataceae</taxon>
        <taxon>Treponema</taxon>
    </lineage>
</organism>
<protein>
    <recommendedName>
        <fullName evidence="1">6-hydroxymethylpterin diphosphokinase MptE-like domain-containing protein</fullName>
    </recommendedName>
</protein>
<dbReference type="OrthoDB" id="304932at2"/>
<dbReference type="RefSeq" id="WP_002706385.1">
    <property type="nucleotide sequence ID" value="NZ_AGRW01000054.1"/>
</dbReference>
<reference evidence="2 3" key="1">
    <citation type="submission" date="2011-09" db="EMBL/GenBank/DDBJ databases">
        <title>The draft genome of Treponema saccharophilum DSM 2985.</title>
        <authorList>
            <consortium name="US DOE Joint Genome Institute (JGI-PGF)"/>
            <person name="Lucas S."/>
            <person name="Copeland A."/>
            <person name="Lapidus A."/>
            <person name="Glavina del Rio T."/>
            <person name="Dalin E."/>
            <person name="Tice H."/>
            <person name="Bruce D."/>
            <person name="Goodwin L."/>
            <person name="Pitluck S."/>
            <person name="Peters L."/>
            <person name="Kyrpides N."/>
            <person name="Mavromatis K."/>
            <person name="Ivanova N."/>
            <person name="Markowitz V."/>
            <person name="Cheng J.-F."/>
            <person name="Hugenholtz P."/>
            <person name="Woyke T."/>
            <person name="Wu D."/>
            <person name="Gronow S."/>
            <person name="Wellnitz S."/>
            <person name="Brambilla E."/>
            <person name="Klenk H.-P."/>
            <person name="Eisen J.A."/>
        </authorList>
    </citation>
    <scope>NUCLEOTIDE SEQUENCE [LARGE SCALE GENOMIC DNA]</scope>
    <source>
        <strain evidence="2 3">DSM 2985</strain>
    </source>
</reference>
<dbReference type="eggNOG" id="COG2604">
    <property type="taxonomic scope" value="Bacteria"/>
</dbReference>
<dbReference type="STRING" id="907348.TresaDRAFT_0181"/>
<dbReference type="EMBL" id="AGRW01000054">
    <property type="protein sequence ID" value="EIC00708.1"/>
    <property type="molecule type" value="Genomic_DNA"/>
</dbReference>
<dbReference type="InterPro" id="IPR002826">
    <property type="entry name" value="MptE-like"/>
</dbReference>
<feature type="domain" description="6-hydroxymethylpterin diphosphokinase MptE-like" evidence="1">
    <location>
        <begin position="160"/>
        <end position="326"/>
    </location>
</feature>
<proteinExistence type="predicted"/>
<gene>
    <name evidence="2" type="ORF">TresaDRAFT_0181</name>
</gene>
<dbReference type="PATRIC" id="fig|907348.3.peg.2766"/>
<comment type="caution">
    <text evidence="2">The sequence shown here is derived from an EMBL/GenBank/DDBJ whole genome shotgun (WGS) entry which is preliminary data.</text>
</comment>
<dbReference type="PANTHER" id="PTHR41786:SF1">
    <property type="entry name" value="6-HYDROXYMETHYLPTERIN DIPHOSPHOKINASE MPTE-LIKE DOMAIN-CONTAINING PROTEIN"/>
    <property type="match status" value="1"/>
</dbReference>
<dbReference type="PANTHER" id="PTHR41786">
    <property type="entry name" value="MOTILITY ACCESSORY FACTOR MAF"/>
    <property type="match status" value="1"/>
</dbReference>
<evidence type="ECO:0000313" key="3">
    <source>
        <dbReference type="Proteomes" id="UP000003571"/>
    </source>
</evidence>
<dbReference type="Pfam" id="PF01973">
    <property type="entry name" value="MptE-like"/>
    <property type="match status" value="1"/>
</dbReference>
<dbReference type="AlphaFoldDB" id="H7EP75"/>
<evidence type="ECO:0000259" key="1">
    <source>
        <dbReference type="Pfam" id="PF01973"/>
    </source>
</evidence>
<sequence>MTSRIQFAAAKNGEETCSAGGKFLHSKYNPSAEAEKFAQNMSCDFNPACVIILEPALSYCAPFIRKRFPEAKIMAVRFCDAFSKTDGLWDKVFSAGEGLSDDIFGALGEEKILSALFFEWTASGSAFPEEKTRAWKAVKEAVEKSRDVMATRTYFARRWLKNAITLASTARRTATIARTKSPVLIAASGTSLESSLPHIKERRENFILLACSSAILPLLSAGITPDIAISTDGGFWAKRHLAFPGKSAEFTAALASESAAPGDFIRNREIIPLLYDDSPEFIRNIFESCGIRTMGARRNGTVSGTALEFAASITNGPVFMCGLDQASAGGYQHTQPNALEEIASQSDGRLSTKETRTTSARFASEKPLATYRGWFAANSSRFDKKAFRLSDGFAFPNRLGSIRDIGWDEFDSITGRRKAEKIAKTVSETGADEESRRRIALSLLKKAADDDTNGAFTREYFPALSVMLGRETDEAKKKEIERKIAEEKSALVARIAARA</sequence>
<evidence type="ECO:0000313" key="2">
    <source>
        <dbReference type="EMBL" id="EIC00708.1"/>
    </source>
</evidence>
<keyword evidence="3" id="KW-1185">Reference proteome</keyword>
<accession>H7EP75</accession>
<name>H7EP75_9SPIR</name>